<dbReference type="PANTHER" id="PTHR21738:SF0">
    <property type="entry name" value="RIBOSOMAL RNA PROCESSING PROTEIN 36 HOMOLOG"/>
    <property type="match status" value="1"/>
</dbReference>
<evidence type="ECO:0000256" key="7">
    <source>
        <dbReference type="SAM" id="MobiDB-lite"/>
    </source>
</evidence>
<evidence type="ECO:0000313" key="8">
    <source>
        <dbReference type="EMBL" id="JAC55726.1"/>
    </source>
</evidence>
<feature type="compositionally biased region" description="Basic and acidic residues" evidence="7">
    <location>
        <begin position="232"/>
        <end position="242"/>
    </location>
</feature>
<dbReference type="GO" id="GO:0005730">
    <property type="term" value="C:nucleolus"/>
    <property type="evidence" value="ECO:0007669"/>
    <property type="project" value="UniProtKB-SubCell"/>
</dbReference>
<keyword evidence="5 6" id="KW-0539">Nucleus</keyword>
<proteinExistence type="inferred from homology"/>
<name>A0A034WJK5_BACDO</name>
<sequence>MLSSSSDSEDSVQSEEQRDSIRDDLSKMSFEEIMKLKEELGAKLYNEAILGVDNDKAEKSNSSKLKSYKRLNKNRPRELTAKRQVPFVSIEQMKQNKSDEKLRDPRFDENCGDFNVKHFKENYKFLSKIRQKDIMKLRKKLRETTNSDDRKSLQTEIQKLVNKNVEERKWHIKQQELKREKLEIQDAIQKGLKPHYKTKKERRAKELVTQFEKLKESGKLNKHLEKRRKKNAAKDRKQLGIA</sequence>
<evidence type="ECO:0000256" key="6">
    <source>
        <dbReference type="RuleBase" id="RU368027"/>
    </source>
</evidence>
<evidence type="ECO:0000256" key="1">
    <source>
        <dbReference type="ARBA" id="ARBA00004604"/>
    </source>
</evidence>
<dbReference type="GO" id="GO:0000462">
    <property type="term" value="P:maturation of SSU-rRNA from tricistronic rRNA transcript (SSU-rRNA, 5.8S rRNA, LSU-rRNA)"/>
    <property type="evidence" value="ECO:0007669"/>
    <property type="project" value="TreeGrafter"/>
</dbReference>
<evidence type="ECO:0000256" key="3">
    <source>
        <dbReference type="ARBA" id="ARBA00022517"/>
    </source>
</evidence>
<comment type="subunit">
    <text evidence="6">Associates with 90S and pre-40S pre-ribosomal particles.</text>
</comment>
<dbReference type="GO" id="GO:0030686">
    <property type="term" value="C:90S preribosome"/>
    <property type="evidence" value="ECO:0007669"/>
    <property type="project" value="TreeGrafter"/>
</dbReference>
<dbReference type="OrthoDB" id="448446at2759"/>
<comment type="function">
    <text evidence="6">Component of the 90S pre-ribosome involved in the maturation of rRNAs. Required for early cleavages of the pre-RNAs in the 40S ribosomal subunit maturation pathway.</text>
</comment>
<feature type="region of interest" description="Disordered" evidence="7">
    <location>
        <begin position="1"/>
        <end position="24"/>
    </location>
</feature>
<dbReference type="RefSeq" id="XP_011205330.2">
    <property type="nucleotide sequence ID" value="XM_011207028.4"/>
</dbReference>
<comment type="similarity">
    <text evidence="2 6">Belongs to the RRP36 family.</text>
</comment>
<feature type="region of interest" description="Disordered" evidence="7">
    <location>
        <begin position="218"/>
        <end position="242"/>
    </location>
</feature>
<keyword evidence="3 6" id="KW-0690">Ribosome biogenesis</keyword>
<reference evidence="8" key="1">
    <citation type="journal article" date="2014" name="BMC Genomics">
        <title>Characterizing the developmental transcriptome of the oriental fruit fly, Bactrocera dorsalis (Diptera: Tephritidae) through comparative genomic analysis with Drosophila melanogaster utilizing modENCODE datasets.</title>
        <authorList>
            <person name="Geib S.M."/>
            <person name="Calla B."/>
            <person name="Hall B."/>
            <person name="Hou S."/>
            <person name="Manoukis N.C."/>
        </authorList>
    </citation>
    <scope>NUCLEOTIDE SEQUENCE</scope>
    <source>
        <strain evidence="8">Punador</strain>
    </source>
</reference>
<keyword evidence="6" id="KW-0687">Ribonucleoprotein</keyword>
<accession>A0A034WJK5</accession>
<dbReference type="KEGG" id="bdr:105227606"/>
<protein>
    <recommendedName>
        <fullName evidence="6">rRNA biogenesis protein RRP36</fullName>
    </recommendedName>
</protein>
<gene>
    <name evidence="8" type="primary">RRP36</name>
</gene>
<dbReference type="EMBL" id="GAKP01003226">
    <property type="protein sequence ID" value="JAC55726.1"/>
    <property type="molecule type" value="Transcribed_RNA"/>
</dbReference>
<feature type="compositionally biased region" description="Basic and acidic residues" evidence="7">
    <location>
        <begin position="15"/>
        <end position="24"/>
    </location>
</feature>
<comment type="subcellular location">
    <subcellularLocation>
        <location evidence="1 6">Nucleus</location>
        <location evidence="1 6">Nucleolus</location>
    </subcellularLocation>
</comment>
<keyword evidence="4 6" id="KW-0698">rRNA processing</keyword>
<dbReference type="InterPro" id="IPR009292">
    <property type="entry name" value="RRP36"/>
</dbReference>
<organism evidence="8">
    <name type="scientific">Bactrocera dorsalis</name>
    <name type="common">Oriental fruit fly</name>
    <name type="synonym">Dacus dorsalis</name>
    <dbReference type="NCBI Taxonomy" id="27457"/>
    <lineage>
        <taxon>Eukaryota</taxon>
        <taxon>Metazoa</taxon>
        <taxon>Ecdysozoa</taxon>
        <taxon>Arthropoda</taxon>
        <taxon>Hexapoda</taxon>
        <taxon>Insecta</taxon>
        <taxon>Pterygota</taxon>
        <taxon>Neoptera</taxon>
        <taxon>Endopterygota</taxon>
        <taxon>Diptera</taxon>
        <taxon>Brachycera</taxon>
        <taxon>Muscomorpha</taxon>
        <taxon>Tephritoidea</taxon>
        <taxon>Tephritidae</taxon>
        <taxon>Bactrocera</taxon>
        <taxon>Bactrocera</taxon>
    </lineage>
</organism>
<dbReference type="Pfam" id="PF06102">
    <property type="entry name" value="RRP36"/>
    <property type="match status" value="1"/>
</dbReference>
<feature type="region of interest" description="Disordered" evidence="7">
    <location>
        <begin position="57"/>
        <end position="82"/>
    </location>
</feature>
<evidence type="ECO:0000256" key="5">
    <source>
        <dbReference type="ARBA" id="ARBA00023242"/>
    </source>
</evidence>
<dbReference type="GeneID" id="105227606"/>
<evidence type="ECO:0000256" key="4">
    <source>
        <dbReference type="ARBA" id="ARBA00022552"/>
    </source>
</evidence>
<dbReference type="PANTHER" id="PTHR21738">
    <property type="entry name" value="RIBOSOMAL RNA PROCESSING PROTEIN 36 HOMOLOG"/>
    <property type="match status" value="1"/>
</dbReference>
<evidence type="ECO:0000256" key="2">
    <source>
        <dbReference type="ARBA" id="ARBA00009418"/>
    </source>
</evidence>
<dbReference type="AlphaFoldDB" id="A0A034WJK5"/>